<dbReference type="GO" id="GO:0008270">
    <property type="term" value="F:zinc ion binding"/>
    <property type="evidence" value="ECO:0007669"/>
    <property type="project" value="InterPro"/>
</dbReference>
<evidence type="ECO:0000256" key="5">
    <source>
        <dbReference type="ARBA" id="ARBA00023239"/>
    </source>
</evidence>
<dbReference type="PANTHER" id="PTHR18952">
    <property type="entry name" value="CARBONIC ANHYDRASE"/>
    <property type="match status" value="1"/>
</dbReference>
<dbReference type="GO" id="GO:0004089">
    <property type="term" value="F:carbonate dehydratase activity"/>
    <property type="evidence" value="ECO:0007669"/>
    <property type="project" value="UniProtKB-EC"/>
</dbReference>
<evidence type="ECO:0000256" key="7">
    <source>
        <dbReference type="SAM" id="SignalP"/>
    </source>
</evidence>
<dbReference type="PROSITE" id="PS51144">
    <property type="entry name" value="ALPHA_CA_2"/>
    <property type="match status" value="1"/>
</dbReference>
<evidence type="ECO:0000256" key="6">
    <source>
        <dbReference type="ARBA" id="ARBA00048348"/>
    </source>
</evidence>
<keyword evidence="3" id="KW-0479">Metal-binding</keyword>
<dbReference type="SMART" id="SM01057">
    <property type="entry name" value="Carb_anhydrase"/>
    <property type="match status" value="1"/>
</dbReference>
<dbReference type="Proteomes" id="UP000198461">
    <property type="component" value="Unassembled WGS sequence"/>
</dbReference>
<comment type="catalytic activity">
    <reaction evidence="6">
        <text>hydrogencarbonate + H(+) = CO2 + H2O</text>
        <dbReference type="Rhea" id="RHEA:10748"/>
        <dbReference type="ChEBI" id="CHEBI:15377"/>
        <dbReference type="ChEBI" id="CHEBI:15378"/>
        <dbReference type="ChEBI" id="CHEBI:16526"/>
        <dbReference type="ChEBI" id="CHEBI:17544"/>
        <dbReference type="EC" id="4.2.1.1"/>
    </reaction>
</comment>
<proteinExistence type="inferred from homology"/>
<dbReference type="EC" id="4.2.1.1" evidence="2"/>
<sequence length="315" mass="35221">MKKTLLATLIAAAMTPAAMAETHHHGHAIKVEHAKAPLINLEEEAKKYAGVDTHAAADHAKKSDHADDKKHAAHKAHWGYSGETGPDHWGDLDPKYIMCKLGVNQSPIDIRDKVAVGTVGLPGLTVAYGQPQLRVINNGHTIQVNYPIGNSHITVGNHRFELLQFHFHTPSEHTKEGFNYPMEMHLVHKDGDGNLAVIGILYKEGEHNAELQKLIDHLPKDVGKEHHYKGVHIDLTKFFPAQKLFYKYSGSLTTPPCSEGVYWMVFKQPIEASADQIDAMHALLHTNNRPVQGVHSRHVLKSWAEPDMSNDFYYY</sequence>
<evidence type="ECO:0000256" key="1">
    <source>
        <dbReference type="ARBA" id="ARBA00010718"/>
    </source>
</evidence>
<keyword evidence="10" id="KW-1185">Reference proteome</keyword>
<dbReference type="Pfam" id="PF00194">
    <property type="entry name" value="Carb_anhydrase"/>
    <property type="match status" value="1"/>
</dbReference>
<keyword evidence="5" id="KW-0456">Lyase</keyword>
<dbReference type="Gene3D" id="3.10.200.10">
    <property type="entry name" value="Alpha carbonic anhydrase"/>
    <property type="match status" value="1"/>
</dbReference>
<feature type="domain" description="Alpha-carbonic anhydrase" evidence="8">
    <location>
        <begin position="76"/>
        <end position="303"/>
    </location>
</feature>
<evidence type="ECO:0000313" key="10">
    <source>
        <dbReference type="Proteomes" id="UP000198461"/>
    </source>
</evidence>
<evidence type="ECO:0000256" key="2">
    <source>
        <dbReference type="ARBA" id="ARBA00012925"/>
    </source>
</evidence>
<dbReference type="InterPro" id="IPR041891">
    <property type="entry name" value="Alpha_CA_prokaryot-like"/>
</dbReference>
<dbReference type="InterPro" id="IPR023561">
    <property type="entry name" value="Carbonic_anhydrase_a-class"/>
</dbReference>
<organism evidence="9 10">
    <name type="scientific">Sulfurivirga caldicuralii</name>
    <dbReference type="NCBI Taxonomy" id="364032"/>
    <lineage>
        <taxon>Bacteria</taxon>
        <taxon>Pseudomonadati</taxon>
        <taxon>Pseudomonadota</taxon>
        <taxon>Gammaproteobacteria</taxon>
        <taxon>Thiotrichales</taxon>
        <taxon>Piscirickettsiaceae</taxon>
        <taxon>Sulfurivirga</taxon>
    </lineage>
</organism>
<dbReference type="InterPro" id="IPR036398">
    <property type="entry name" value="CA_dom_sf"/>
</dbReference>
<dbReference type="STRING" id="364032.SAMN05443662_0779"/>
<feature type="signal peptide" evidence="7">
    <location>
        <begin position="1"/>
        <end position="20"/>
    </location>
</feature>
<dbReference type="SUPFAM" id="SSF51069">
    <property type="entry name" value="Carbonic anhydrase"/>
    <property type="match status" value="1"/>
</dbReference>
<dbReference type="OrthoDB" id="5327615at2"/>
<name>A0A1N6EUJ4_9GAMM</name>
<dbReference type="EMBL" id="FSRE01000002">
    <property type="protein sequence ID" value="SIN86686.1"/>
    <property type="molecule type" value="Genomic_DNA"/>
</dbReference>
<evidence type="ECO:0000259" key="8">
    <source>
        <dbReference type="PROSITE" id="PS51144"/>
    </source>
</evidence>
<protein>
    <recommendedName>
        <fullName evidence="2">carbonic anhydrase</fullName>
        <ecNumber evidence="2">4.2.1.1</ecNumber>
    </recommendedName>
</protein>
<evidence type="ECO:0000256" key="3">
    <source>
        <dbReference type="ARBA" id="ARBA00022723"/>
    </source>
</evidence>
<dbReference type="RefSeq" id="WP_074201083.1">
    <property type="nucleotide sequence ID" value="NZ_FSRE01000002.1"/>
</dbReference>
<dbReference type="InterPro" id="IPR001148">
    <property type="entry name" value="CA_dom"/>
</dbReference>
<evidence type="ECO:0000256" key="4">
    <source>
        <dbReference type="ARBA" id="ARBA00022833"/>
    </source>
</evidence>
<keyword evidence="4" id="KW-0862">Zinc</keyword>
<dbReference type="CDD" id="cd03124">
    <property type="entry name" value="alpha_CA_prokaryotic_like"/>
    <property type="match status" value="1"/>
</dbReference>
<dbReference type="AlphaFoldDB" id="A0A1N6EUJ4"/>
<gene>
    <name evidence="9" type="ORF">SAMN05443662_0779</name>
</gene>
<keyword evidence="7" id="KW-0732">Signal</keyword>
<comment type="similarity">
    <text evidence="1">Belongs to the alpha-carbonic anhydrase family.</text>
</comment>
<feature type="chain" id="PRO_5012523239" description="carbonic anhydrase" evidence="7">
    <location>
        <begin position="21"/>
        <end position="315"/>
    </location>
</feature>
<reference evidence="9 10" key="1">
    <citation type="submission" date="2016-11" db="EMBL/GenBank/DDBJ databases">
        <authorList>
            <person name="Jaros S."/>
            <person name="Januszkiewicz K."/>
            <person name="Wedrychowicz H."/>
        </authorList>
    </citation>
    <scope>NUCLEOTIDE SEQUENCE [LARGE SCALE GENOMIC DNA]</scope>
    <source>
        <strain evidence="9 10">DSM 17737</strain>
    </source>
</reference>
<evidence type="ECO:0000313" key="9">
    <source>
        <dbReference type="EMBL" id="SIN86686.1"/>
    </source>
</evidence>
<accession>A0A1N6EUJ4</accession>
<dbReference type="PANTHER" id="PTHR18952:SF265">
    <property type="entry name" value="CARBONIC ANHYDRASE"/>
    <property type="match status" value="1"/>
</dbReference>